<dbReference type="InterPro" id="IPR003180">
    <property type="entry name" value="MPG"/>
</dbReference>
<dbReference type="Proteomes" id="UP000054877">
    <property type="component" value="Unassembled WGS sequence"/>
</dbReference>
<name>A0A0W0Z9S7_LEGSP</name>
<dbReference type="OrthoDB" id="9794313at2"/>
<dbReference type="PATRIC" id="fig|452.5.peg.658"/>
<keyword evidence="3 5" id="KW-0378">Hydrolase</keyword>
<dbReference type="CDD" id="cd00540">
    <property type="entry name" value="AAG"/>
    <property type="match status" value="1"/>
</dbReference>
<evidence type="ECO:0000256" key="2">
    <source>
        <dbReference type="ARBA" id="ARBA00022763"/>
    </source>
</evidence>
<evidence type="ECO:0000256" key="5">
    <source>
        <dbReference type="HAMAP-Rule" id="MF_00527"/>
    </source>
</evidence>
<sequence>MQKLTRAFYDRDTIEVAEDLLGHYLIHHHNGIERIGKIVEVEAYLGEHDRAAHSSKGVTDRTRVMFGPPGYAYVYLIYGIHYCMNIVTEREGHGSAVLLRALEPVQNITARTQGPGLLTKAMGIDKRLNAHDLLSDDFYVASHPGPSLQIEKRPRIGVDYAGKWALEKLRFYIKDNPFVSKR</sequence>
<dbReference type="SUPFAM" id="SSF50486">
    <property type="entry name" value="FMT C-terminal domain-like"/>
    <property type="match status" value="1"/>
</dbReference>
<evidence type="ECO:0000313" key="6">
    <source>
        <dbReference type="EMBL" id="KTD65526.1"/>
    </source>
</evidence>
<evidence type="ECO:0000313" key="7">
    <source>
        <dbReference type="Proteomes" id="UP000054877"/>
    </source>
</evidence>
<dbReference type="InterPro" id="IPR011034">
    <property type="entry name" value="Formyl_transferase-like_C_sf"/>
</dbReference>
<dbReference type="PANTHER" id="PTHR10429">
    <property type="entry name" value="DNA-3-METHYLADENINE GLYCOSYLASE"/>
    <property type="match status" value="1"/>
</dbReference>
<dbReference type="GO" id="GO:0003905">
    <property type="term" value="F:alkylbase DNA N-glycosylase activity"/>
    <property type="evidence" value="ECO:0007669"/>
    <property type="project" value="InterPro"/>
</dbReference>
<dbReference type="RefSeq" id="WP_058482544.1">
    <property type="nucleotide sequence ID" value="NZ_CAAAII010000009.1"/>
</dbReference>
<gene>
    <name evidence="6" type="ORF">Lspi_0600</name>
</gene>
<dbReference type="GO" id="GO:0003677">
    <property type="term" value="F:DNA binding"/>
    <property type="evidence" value="ECO:0007669"/>
    <property type="project" value="InterPro"/>
</dbReference>
<dbReference type="HAMAP" id="MF_00527">
    <property type="entry name" value="3MGH"/>
    <property type="match status" value="1"/>
</dbReference>
<protein>
    <recommendedName>
        <fullName evidence="5">Putative 3-methyladenine DNA glycosylase</fullName>
        <ecNumber evidence="5">3.2.2.-</ecNumber>
    </recommendedName>
</protein>
<dbReference type="InterPro" id="IPR036995">
    <property type="entry name" value="MPG_sf"/>
</dbReference>
<dbReference type="PANTHER" id="PTHR10429:SF0">
    <property type="entry name" value="DNA-3-METHYLADENINE GLYCOSYLASE"/>
    <property type="match status" value="1"/>
</dbReference>
<comment type="similarity">
    <text evidence="1 5">Belongs to the DNA glycosylase MPG family.</text>
</comment>
<evidence type="ECO:0000256" key="4">
    <source>
        <dbReference type="ARBA" id="ARBA00023204"/>
    </source>
</evidence>
<keyword evidence="4 5" id="KW-0234">DNA repair</keyword>
<accession>A0A0W0Z9S7</accession>
<keyword evidence="2 5" id="KW-0227">DNA damage</keyword>
<comment type="caution">
    <text evidence="6">The sequence shown here is derived from an EMBL/GenBank/DDBJ whole genome shotgun (WGS) entry which is preliminary data.</text>
</comment>
<evidence type="ECO:0000256" key="3">
    <source>
        <dbReference type="ARBA" id="ARBA00022801"/>
    </source>
</evidence>
<dbReference type="FunFam" id="3.10.300.10:FF:000001">
    <property type="entry name" value="Putative 3-methyladenine DNA glycosylase"/>
    <property type="match status" value="1"/>
</dbReference>
<organism evidence="6 7">
    <name type="scientific">Legionella spiritensis</name>
    <dbReference type="NCBI Taxonomy" id="452"/>
    <lineage>
        <taxon>Bacteria</taxon>
        <taxon>Pseudomonadati</taxon>
        <taxon>Pseudomonadota</taxon>
        <taxon>Gammaproteobacteria</taxon>
        <taxon>Legionellales</taxon>
        <taxon>Legionellaceae</taxon>
        <taxon>Legionella</taxon>
    </lineage>
</organism>
<dbReference type="NCBIfam" id="TIGR00567">
    <property type="entry name" value="3mg"/>
    <property type="match status" value="1"/>
</dbReference>
<keyword evidence="7" id="KW-1185">Reference proteome</keyword>
<dbReference type="EMBL" id="LNYX01000006">
    <property type="protein sequence ID" value="KTD65526.1"/>
    <property type="molecule type" value="Genomic_DNA"/>
</dbReference>
<dbReference type="STRING" id="452.Lspi_0600"/>
<evidence type="ECO:0000256" key="1">
    <source>
        <dbReference type="ARBA" id="ARBA00009232"/>
    </source>
</evidence>
<reference evidence="6 7" key="1">
    <citation type="submission" date="2015-11" db="EMBL/GenBank/DDBJ databases">
        <title>Genomic analysis of 38 Legionella species identifies large and diverse effector repertoires.</title>
        <authorList>
            <person name="Burstein D."/>
            <person name="Amaro F."/>
            <person name="Zusman T."/>
            <person name="Lifshitz Z."/>
            <person name="Cohen O."/>
            <person name="Gilbert J.A."/>
            <person name="Pupko T."/>
            <person name="Shuman H.A."/>
            <person name="Segal G."/>
        </authorList>
    </citation>
    <scope>NUCLEOTIDE SEQUENCE [LARGE SCALE GENOMIC DNA]</scope>
    <source>
        <strain evidence="6 7">Mt.St.Helens-9</strain>
    </source>
</reference>
<dbReference type="Pfam" id="PF02245">
    <property type="entry name" value="Pur_DNA_glyco"/>
    <property type="match status" value="1"/>
</dbReference>
<dbReference type="AlphaFoldDB" id="A0A0W0Z9S7"/>
<proteinExistence type="inferred from homology"/>
<dbReference type="Gene3D" id="3.10.300.10">
    <property type="entry name" value="Methylpurine-DNA glycosylase (MPG)"/>
    <property type="match status" value="1"/>
</dbReference>
<dbReference type="GO" id="GO:0006284">
    <property type="term" value="P:base-excision repair"/>
    <property type="evidence" value="ECO:0007669"/>
    <property type="project" value="InterPro"/>
</dbReference>
<dbReference type="EC" id="3.2.2.-" evidence="5"/>